<sequence length="379" mass="39636">MSRFEETVALLAEMIAHPTVSDRSNRDLAKLLAARLGEAGARCRLLPDASGEKVNLLASLGPEAEGGLMLSGHLDVVPAGAGWSSDPFRLRRADGRLYGRGSCDMKGFVAACVAMAPRLGACGVPVHVALTHDEEIGCLGARALARAMARDGPRPAMAIVGEPTRMAVIDGHKGCFEYTTRFTGRDGHGSAPDRGIDAGLAAARFVLRLDALAQELKRLRPEGAFDPPWATINPGRIVAGAARNVIAGQAEVDWEMRPVTEAEASHVKRALAAHERAERAAHPGLGIETETLGEVAGLEPRTANAARDLLTGLLGGTAGRVPFGTEAGLWQGVGIDTVLCGPGDIAQAHRPDEFVEEAQIAACLDMLDRVAARLGAGPG</sequence>
<dbReference type="InterPro" id="IPR002933">
    <property type="entry name" value="Peptidase_M20"/>
</dbReference>
<dbReference type="Pfam" id="PF01546">
    <property type="entry name" value="Peptidase_M20"/>
    <property type="match status" value="1"/>
</dbReference>
<reference evidence="11 12" key="1">
    <citation type="submission" date="2013-03" db="EMBL/GenBank/DDBJ databases">
        <authorList>
            <person name="Fiebig A."/>
            <person name="Goeker M."/>
            <person name="Klenk H.-P.P."/>
        </authorList>
    </citation>
    <scope>NUCLEOTIDE SEQUENCE [LARGE SCALE GENOMIC DNA]</scope>
    <source>
        <strain evidence="11 12">DSM 17492</strain>
    </source>
</reference>
<keyword evidence="6" id="KW-0479">Metal-binding</keyword>
<evidence type="ECO:0000256" key="2">
    <source>
        <dbReference type="ARBA" id="ARBA00005691"/>
    </source>
</evidence>
<keyword evidence="12" id="KW-1185">Reference proteome</keyword>
<dbReference type="InterPro" id="IPR050072">
    <property type="entry name" value="Peptidase_M20A"/>
</dbReference>
<dbReference type="PANTHER" id="PTHR43808">
    <property type="entry name" value="ACETYLORNITHINE DEACETYLASE"/>
    <property type="match status" value="1"/>
</dbReference>
<dbReference type="Gene3D" id="3.30.70.360">
    <property type="match status" value="1"/>
</dbReference>
<evidence type="ECO:0000256" key="8">
    <source>
        <dbReference type="ARBA" id="ARBA00022833"/>
    </source>
</evidence>
<dbReference type="HOGENOM" id="CLU_021802_2_0_5"/>
<dbReference type="Pfam" id="PF07687">
    <property type="entry name" value="M20_dimer"/>
    <property type="match status" value="1"/>
</dbReference>
<evidence type="ECO:0000256" key="9">
    <source>
        <dbReference type="ARBA" id="ARBA00023285"/>
    </source>
</evidence>
<keyword evidence="4" id="KW-0055">Arginine biosynthesis</keyword>
<dbReference type="SUPFAM" id="SSF53187">
    <property type="entry name" value="Zn-dependent exopeptidases"/>
    <property type="match status" value="1"/>
</dbReference>
<organism evidence="11 12">
    <name type="scientific">Limimaricola hongkongensis DSM 17492</name>
    <dbReference type="NCBI Taxonomy" id="1122180"/>
    <lineage>
        <taxon>Bacteria</taxon>
        <taxon>Pseudomonadati</taxon>
        <taxon>Pseudomonadota</taxon>
        <taxon>Alphaproteobacteria</taxon>
        <taxon>Rhodobacterales</taxon>
        <taxon>Paracoccaceae</taxon>
        <taxon>Limimaricola</taxon>
    </lineage>
</organism>
<dbReference type="STRING" id="1122180.Lokhon_01148"/>
<dbReference type="GO" id="GO:0006526">
    <property type="term" value="P:L-arginine biosynthetic process"/>
    <property type="evidence" value="ECO:0007669"/>
    <property type="project" value="UniProtKB-KW"/>
</dbReference>
<evidence type="ECO:0000256" key="7">
    <source>
        <dbReference type="ARBA" id="ARBA00022801"/>
    </source>
</evidence>
<evidence type="ECO:0000256" key="3">
    <source>
        <dbReference type="ARBA" id="ARBA00022490"/>
    </source>
</evidence>
<evidence type="ECO:0000313" key="11">
    <source>
        <dbReference type="EMBL" id="EYD72353.1"/>
    </source>
</evidence>
<keyword evidence="7 11" id="KW-0378">Hydrolase</keyword>
<dbReference type="RefSeq" id="WP_017928290.1">
    <property type="nucleotide sequence ID" value="NZ_KB822997.1"/>
</dbReference>
<dbReference type="Gene3D" id="3.40.630.10">
    <property type="entry name" value="Zn peptidases"/>
    <property type="match status" value="1"/>
</dbReference>
<name>A0A017HDW1_9RHOB</name>
<dbReference type="GO" id="GO:0046872">
    <property type="term" value="F:metal ion binding"/>
    <property type="evidence" value="ECO:0007669"/>
    <property type="project" value="UniProtKB-KW"/>
</dbReference>
<dbReference type="OrthoDB" id="9809784at2"/>
<dbReference type="PROSITE" id="PS00758">
    <property type="entry name" value="ARGE_DAPE_CPG2_1"/>
    <property type="match status" value="1"/>
</dbReference>
<dbReference type="Proteomes" id="UP000025047">
    <property type="component" value="Unassembled WGS sequence"/>
</dbReference>
<accession>A0A017HDW1</accession>
<dbReference type="NCBIfam" id="TIGR01892">
    <property type="entry name" value="AcOrn-deacetyl"/>
    <property type="match status" value="1"/>
</dbReference>
<dbReference type="EC" id="3.5.1.16" evidence="11"/>
<evidence type="ECO:0000256" key="4">
    <source>
        <dbReference type="ARBA" id="ARBA00022571"/>
    </source>
</evidence>
<evidence type="ECO:0000313" key="12">
    <source>
        <dbReference type="Proteomes" id="UP000025047"/>
    </source>
</evidence>
<keyword evidence="5" id="KW-0028">Amino-acid biosynthesis</keyword>
<dbReference type="PANTHER" id="PTHR43808:SF31">
    <property type="entry name" value="N-ACETYL-L-CITRULLINE DEACETYLASE"/>
    <property type="match status" value="1"/>
</dbReference>
<dbReference type="AlphaFoldDB" id="A0A017HDW1"/>
<keyword evidence="9" id="KW-0170">Cobalt</keyword>
<gene>
    <name evidence="11" type="ORF">Lokhon_01148</name>
</gene>
<keyword evidence="8" id="KW-0862">Zinc</keyword>
<dbReference type="EMBL" id="APGJ01000004">
    <property type="protein sequence ID" value="EYD72353.1"/>
    <property type="molecule type" value="Genomic_DNA"/>
</dbReference>
<dbReference type="InterPro" id="IPR010169">
    <property type="entry name" value="AcOrn-deacetyl"/>
</dbReference>
<keyword evidence="3" id="KW-0963">Cytoplasm</keyword>
<comment type="similarity">
    <text evidence="2">Belongs to the peptidase M20A family. ArgE subfamily.</text>
</comment>
<evidence type="ECO:0000259" key="10">
    <source>
        <dbReference type="Pfam" id="PF07687"/>
    </source>
</evidence>
<dbReference type="InterPro" id="IPR011650">
    <property type="entry name" value="Peptidase_M20_dimer"/>
</dbReference>
<dbReference type="eggNOG" id="COG0624">
    <property type="taxonomic scope" value="Bacteria"/>
</dbReference>
<protein>
    <submittedName>
        <fullName evidence="11">Acetylornithine deacetylase</fullName>
        <ecNumber evidence="11">3.5.1.16</ecNumber>
    </submittedName>
</protein>
<evidence type="ECO:0000256" key="5">
    <source>
        <dbReference type="ARBA" id="ARBA00022605"/>
    </source>
</evidence>
<dbReference type="InterPro" id="IPR036264">
    <property type="entry name" value="Bact_exopeptidase_dim_dom"/>
</dbReference>
<dbReference type="InterPro" id="IPR001261">
    <property type="entry name" value="ArgE/DapE_CS"/>
</dbReference>
<evidence type="ECO:0000256" key="1">
    <source>
        <dbReference type="ARBA" id="ARBA00001947"/>
    </source>
</evidence>
<dbReference type="PROSITE" id="PS00759">
    <property type="entry name" value="ARGE_DAPE_CPG2_2"/>
    <property type="match status" value="1"/>
</dbReference>
<dbReference type="CDD" id="cd03894">
    <property type="entry name" value="M20_ArgE"/>
    <property type="match status" value="1"/>
</dbReference>
<dbReference type="PATRIC" id="fig|1122180.6.peg.1139"/>
<feature type="domain" description="Peptidase M20 dimerisation" evidence="10">
    <location>
        <begin position="171"/>
        <end position="274"/>
    </location>
</feature>
<comment type="caution">
    <text evidence="11">The sequence shown here is derived from an EMBL/GenBank/DDBJ whole genome shotgun (WGS) entry which is preliminary data.</text>
</comment>
<dbReference type="GO" id="GO:0008777">
    <property type="term" value="F:acetylornithine deacetylase activity"/>
    <property type="evidence" value="ECO:0007669"/>
    <property type="project" value="UniProtKB-EC"/>
</dbReference>
<dbReference type="SUPFAM" id="SSF55031">
    <property type="entry name" value="Bacterial exopeptidase dimerisation domain"/>
    <property type="match status" value="1"/>
</dbReference>
<proteinExistence type="inferred from homology"/>
<evidence type="ECO:0000256" key="6">
    <source>
        <dbReference type="ARBA" id="ARBA00022723"/>
    </source>
</evidence>
<comment type="cofactor">
    <cofactor evidence="1">
        <name>Zn(2+)</name>
        <dbReference type="ChEBI" id="CHEBI:29105"/>
    </cofactor>
</comment>